<dbReference type="InterPro" id="IPR036388">
    <property type="entry name" value="WH-like_DNA-bd_sf"/>
</dbReference>
<reference evidence="7" key="1">
    <citation type="submission" date="2022-03" db="EMBL/GenBank/DDBJ databases">
        <title>Genomic Encyclopedia of Type Strains, Phase III (KMG-III): the genomes of soil and plant-associated and newly described type strains.</title>
        <authorList>
            <person name="Whitman W."/>
        </authorList>
    </citation>
    <scope>NUCLEOTIDE SEQUENCE</scope>
    <source>
        <strain evidence="7">ANL 6-2</strain>
    </source>
</reference>
<feature type="modified residue" description="4-aspartylphosphate" evidence="4">
    <location>
        <position position="53"/>
    </location>
</feature>
<dbReference type="InterPro" id="IPR011006">
    <property type="entry name" value="CheY-like_superfamily"/>
</dbReference>
<feature type="domain" description="HTH luxR-type" evidence="5">
    <location>
        <begin position="134"/>
        <end position="199"/>
    </location>
</feature>
<evidence type="ECO:0000313" key="7">
    <source>
        <dbReference type="EMBL" id="MCP1675332.1"/>
    </source>
</evidence>
<evidence type="ECO:0000256" key="1">
    <source>
        <dbReference type="ARBA" id="ARBA00023015"/>
    </source>
</evidence>
<evidence type="ECO:0000259" key="6">
    <source>
        <dbReference type="PROSITE" id="PS50110"/>
    </source>
</evidence>
<comment type="caution">
    <text evidence="7">The sequence shown here is derived from an EMBL/GenBank/DDBJ whole genome shotgun (WGS) entry which is preliminary data.</text>
</comment>
<organism evidence="7 8">
    <name type="scientific">Natronocella acetinitrilica</name>
    <dbReference type="NCBI Taxonomy" id="414046"/>
    <lineage>
        <taxon>Bacteria</taxon>
        <taxon>Pseudomonadati</taxon>
        <taxon>Pseudomonadota</taxon>
        <taxon>Gammaproteobacteria</taxon>
        <taxon>Chromatiales</taxon>
        <taxon>Ectothiorhodospiraceae</taxon>
        <taxon>Natronocella</taxon>
    </lineage>
</organism>
<dbReference type="InterPro" id="IPR001789">
    <property type="entry name" value="Sig_transdc_resp-reg_receiver"/>
</dbReference>
<dbReference type="PROSITE" id="PS50043">
    <property type="entry name" value="HTH_LUXR_2"/>
    <property type="match status" value="1"/>
</dbReference>
<sequence>MDRLVHVVDDSEDVRRALLELLALHDLAGRGHAGGDDFLASVPSSARGCAVVDVRMPVMSGLELQQRMLEAGYTLPVVMVSAHGDVATAVRALKAGAMDFLQKPYGSDAIMAVIRKALDLDARRHAERLHSETILARLALLTDRERQILTLVTEGLYNKVIADRLGLSVSTVEADRNRLMKKLRAQSLYELVQIQALADAASRRQGRIHPT</sequence>
<evidence type="ECO:0000256" key="3">
    <source>
        <dbReference type="ARBA" id="ARBA00023163"/>
    </source>
</evidence>
<dbReference type="PANTHER" id="PTHR44688">
    <property type="entry name" value="DNA-BINDING TRANSCRIPTIONAL ACTIVATOR DEVR_DOSR"/>
    <property type="match status" value="1"/>
</dbReference>
<dbReference type="SMART" id="SM00448">
    <property type="entry name" value="REC"/>
    <property type="match status" value="1"/>
</dbReference>
<dbReference type="Pfam" id="PF00072">
    <property type="entry name" value="Response_reg"/>
    <property type="match status" value="1"/>
</dbReference>
<dbReference type="CDD" id="cd06170">
    <property type="entry name" value="LuxR_C_like"/>
    <property type="match status" value="1"/>
</dbReference>
<keyword evidence="4" id="KW-0597">Phosphoprotein</keyword>
<dbReference type="AlphaFoldDB" id="A0AAE3G4Q6"/>
<dbReference type="PROSITE" id="PS00622">
    <property type="entry name" value="HTH_LUXR_1"/>
    <property type="match status" value="1"/>
</dbReference>
<dbReference type="Proteomes" id="UP001205843">
    <property type="component" value="Unassembled WGS sequence"/>
</dbReference>
<dbReference type="Gene3D" id="3.40.50.2300">
    <property type="match status" value="1"/>
</dbReference>
<dbReference type="InterPro" id="IPR016032">
    <property type="entry name" value="Sig_transdc_resp-reg_C-effctor"/>
</dbReference>
<dbReference type="RefSeq" id="WP_253478628.1">
    <property type="nucleotide sequence ID" value="NZ_JALJXV010000005.1"/>
</dbReference>
<name>A0AAE3G4Q6_9GAMM</name>
<dbReference type="EMBL" id="JALJXV010000005">
    <property type="protein sequence ID" value="MCP1675332.1"/>
    <property type="molecule type" value="Genomic_DNA"/>
</dbReference>
<protein>
    <submittedName>
        <fullName evidence="7">FixJ family two-component response regulator</fullName>
    </submittedName>
</protein>
<keyword evidence="2" id="KW-0238">DNA-binding</keyword>
<feature type="domain" description="Response regulatory" evidence="6">
    <location>
        <begin position="4"/>
        <end position="118"/>
    </location>
</feature>
<dbReference type="GO" id="GO:0000160">
    <property type="term" value="P:phosphorelay signal transduction system"/>
    <property type="evidence" value="ECO:0007669"/>
    <property type="project" value="InterPro"/>
</dbReference>
<dbReference type="InterPro" id="IPR000792">
    <property type="entry name" value="Tscrpt_reg_LuxR_C"/>
</dbReference>
<proteinExistence type="predicted"/>
<dbReference type="Pfam" id="PF00196">
    <property type="entry name" value="GerE"/>
    <property type="match status" value="1"/>
</dbReference>
<dbReference type="PROSITE" id="PS50110">
    <property type="entry name" value="RESPONSE_REGULATORY"/>
    <property type="match status" value="1"/>
</dbReference>
<dbReference type="GO" id="GO:0003677">
    <property type="term" value="F:DNA binding"/>
    <property type="evidence" value="ECO:0007669"/>
    <property type="project" value="UniProtKB-KW"/>
</dbReference>
<dbReference type="Gene3D" id="1.10.10.10">
    <property type="entry name" value="Winged helix-like DNA-binding domain superfamily/Winged helix DNA-binding domain"/>
    <property type="match status" value="1"/>
</dbReference>
<dbReference type="PANTHER" id="PTHR44688:SF16">
    <property type="entry name" value="DNA-BINDING TRANSCRIPTIONAL ACTIVATOR DEVR_DOSR"/>
    <property type="match status" value="1"/>
</dbReference>
<dbReference type="PRINTS" id="PR00038">
    <property type="entry name" value="HTHLUXR"/>
</dbReference>
<dbReference type="GO" id="GO:0006355">
    <property type="term" value="P:regulation of DNA-templated transcription"/>
    <property type="evidence" value="ECO:0007669"/>
    <property type="project" value="InterPro"/>
</dbReference>
<keyword evidence="1" id="KW-0805">Transcription regulation</keyword>
<dbReference type="SUPFAM" id="SSF52172">
    <property type="entry name" value="CheY-like"/>
    <property type="match status" value="1"/>
</dbReference>
<dbReference type="SMART" id="SM00421">
    <property type="entry name" value="HTH_LUXR"/>
    <property type="match status" value="1"/>
</dbReference>
<keyword evidence="8" id="KW-1185">Reference proteome</keyword>
<accession>A0AAE3G4Q6</accession>
<evidence type="ECO:0000259" key="5">
    <source>
        <dbReference type="PROSITE" id="PS50043"/>
    </source>
</evidence>
<evidence type="ECO:0000256" key="4">
    <source>
        <dbReference type="PROSITE-ProRule" id="PRU00169"/>
    </source>
</evidence>
<evidence type="ECO:0000256" key="2">
    <source>
        <dbReference type="ARBA" id="ARBA00023125"/>
    </source>
</evidence>
<dbReference type="SUPFAM" id="SSF46894">
    <property type="entry name" value="C-terminal effector domain of the bipartite response regulators"/>
    <property type="match status" value="1"/>
</dbReference>
<gene>
    <name evidence="7" type="ORF">J2T57_002480</name>
</gene>
<keyword evidence="3" id="KW-0804">Transcription</keyword>
<evidence type="ECO:0000313" key="8">
    <source>
        <dbReference type="Proteomes" id="UP001205843"/>
    </source>
</evidence>